<dbReference type="EMBL" id="CM004399">
    <property type="protein sequence ID" value="OAY32618.1"/>
    <property type="molecule type" value="Genomic_DNA"/>
</dbReference>
<protein>
    <submittedName>
        <fullName evidence="1">Uncharacterized protein</fullName>
    </submittedName>
</protein>
<organism evidence="1 2">
    <name type="scientific">Manihot esculenta</name>
    <name type="common">Cassava</name>
    <name type="synonym">Jatropha manihot</name>
    <dbReference type="NCBI Taxonomy" id="3983"/>
    <lineage>
        <taxon>Eukaryota</taxon>
        <taxon>Viridiplantae</taxon>
        <taxon>Streptophyta</taxon>
        <taxon>Embryophyta</taxon>
        <taxon>Tracheophyta</taxon>
        <taxon>Spermatophyta</taxon>
        <taxon>Magnoliopsida</taxon>
        <taxon>eudicotyledons</taxon>
        <taxon>Gunneridae</taxon>
        <taxon>Pentapetalae</taxon>
        <taxon>rosids</taxon>
        <taxon>fabids</taxon>
        <taxon>Malpighiales</taxon>
        <taxon>Euphorbiaceae</taxon>
        <taxon>Crotonoideae</taxon>
        <taxon>Manihoteae</taxon>
        <taxon>Manihot</taxon>
    </lineage>
</organism>
<evidence type="ECO:0000313" key="1">
    <source>
        <dbReference type="EMBL" id="OAY32618.1"/>
    </source>
</evidence>
<dbReference type="EMBL" id="CM004399">
    <property type="protein sequence ID" value="OAY32617.1"/>
    <property type="molecule type" value="Genomic_DNA"/>
</dbReference>
<reference evidence="1 2" key="1">
    <citation type="submission" date="2016-02" db="EMBL/GenBank/DDBJ databases">
        <title>WGS assembly of Manihot esculenta.</title>
        <authorList>
            <person name="Bredeson J.V."/>
            <person name="Prochnik S.E."/>
            <person name="Lyons J.B."/>
            <person name="Schmutz J."/>
            <person name="Grimwood J."/>
            <person name="Vrebalov J."/>
            <person name="Bart R.S."/>
            <person name="Amuge T."/>
            <person name="Ferguson M.E."/>
            <person name="Green R."/>
            <person name="Putnam N."/>
            <person name="Stites J."/>
            <person name="Rounsley S."/>
            <person name="Rokhsar D.S."/>
        </authorList>
    </citation>
    <scope>NUCLEOTIDE SEQUENCE [LARGE SCALE GENOMIC DNA]</scope>
    <source>
        <strain evidence="2">cv. AM560-2</strain>
        <tissue evidence="1">Leaf</tissue>
    </source>
</reference>
<dbReference type="Pfam" id="PF05514">
    <property type="entry name" value="HR_lesion"/>
    <property type="match status" value="1"/>
</dbReference>
<dbReference type="Gramene" id="Manes.13G032300.1.v8.1">
    <property type="protein sequence ID" value="Manes.13G032300.1.v8.1.CDS"/>
    <property type="gene ID" value="Manes.13G032300.v8.1"/>
</dbReference>
<accession>A0A251JEW3</accession>
<sequence>MSHIANTCAGIYYYSSTFPGTNFTEFANIKGLKLEVDSWHASFDVPASFPLLVQFVYQIIAAPMLHDFYNYDSEDRECYKLFIKFTQDICF</sequence>
<keyword evidence="2" id="KW-1185">Reference proteome</keyword>
<dbReference type="InterPro" id="IPR008637">
    <property type="entry name" value="HR_lesion"/>
</dbReference>
<gene>
    <name evidence="1" type="ORF">MANES_13G032300</name>
</gene>
<evidence type="ECO:0000313" key="2">
    <source>
        <dbReference type="Proteomes" id="UP000091857"/>
    </source>
</evidence>
<name>A0A251JEW3_MANES</name>
<dbReference type="AlphaFoldDB" id="A0A251JEW3"/>
<proteinExistence type="predicted"/>
<dbReference type="Proteomes" id="UP000091857">
    <property type="component" value="Chromosome 13"/>
</dbReference>